<evidence type="ECO:0000313" key="2">
    <source>
        <dbReference type="EMBL" id="MQM05071.1"/>
    </source>
</evidence>
<name>A0A843WHJ6_COLES</name>
<evidence type="ECO:0000313" key="3">
    <source>
        <dbReference type="Proteomes" id="UP000652761"/>
    </source>
</evidence>
<proteinExistence type="predicted"/>
<sequence>VLETVAHIEGEQEETYEEIIPNIPAGDVIIEGSQEAVFPEVVAPGHSEDVPMEDAPFQGEPVIQEEADVQGEPTISAPVDKHQEGLVDSTSDGNDDDVVVELVGGSEMRGRHTIDQKKKRIHVRLKPIINRLNAHGEILCSVQSDITSIFLSQSIEVNEIEAVKSELQEMKTGLGRLKNLVTNLSEFVRVQLTTPAPPAPTQPVAEEPAVVWPPRPFEEESGPPGPTVKESGPPGPSMVESGSTWPLAVESGPSKPVESEAEQATVQEHVEEAVVPPESPVPSPLQTTFDPSTPPSSSTAPPAPETFKQPLPKHISSPTPFPTTFSSSPISSTVIPPTTFEEPPTSSLDGPLSAGPSAAQGSVPPPTTSLSSFQRPTPPSFITIIPKGARVQGHIIQDIKDEFEEAIICSVLSVSSHVHRTSSSNPAPKKRKVDFATLQFPDVVFLPKLHSLLMDSAMGPIIFERFARVMARITVRQGVPLAFHRFLFREYHMGFVKSDVLAPLLSECERLSPSEWEKHYHQAAQQLDTLNSFLFRSGKPSLSVEKFLDLNSINLVQDPFALWIERYKVYEILKRELKQNKIFYPISIDKFLQHASFGTISHYQTSLGKEEYANFIEAQRQLHIQRMLPDMGPSYSMAWEHAFLISTHRLPL</sequence>
<comment type="caution">
    <text evidence="2">The sequence shown here is derived from an EMBL/GenBank/DDBJ whole genome shotgun (WGS) entry which is preliminary data.</text>
</comment>
<dbReference type="OrthoDB" id="6768573at2759"/>
<keyword evidence="3" id="KW-1185">Reference proteome</keyword>
<feature type="region of interest" description="Disordered" evidence="1">
    <location>
        <begin position="214"/>
        <end position="376"/>
    </location>
</feature>
<feature type="compositionally biased region" description="Low complexity" evidence="1">
    <location>
        <begin position="315"/>
        <end position="345"/>
    </location>
</feature>
<evidence type="ECO:0000256" key="1">
    <source>
        <dbReference type="SAM" id="MobiDB-lite"/>
    </source>
</evidence>
<dbReference type="EMBL" id="NMUH01003340">
    <property type="protein sequence ID" value="MQM05071.1"/>
    <property type="molecule type" value="Genomic_DNA"/>
</dbReference>
<accession>A0A843WHJ6</accession>
<dbReference type="Proteomes" id="UP000652761">
    <property type="component" value="Unassembled WGS sequence"/>
</dbReference>
<dbReference type="AlphaFoldDB" id="A0A843WHJ6"/>
<gene>
    <name evidence="2" type="ORF">Taro_037874</name>
</gene>
<feature type="non-terminal residue" evidence="2">
    <location>
        <position position="1"/>
    </location>
</feature>
<reference evidence="2" key="1">
    <citation type="submission" date="2017-07" db="EMBL/GenBank/DDBJ databases">
        <title>Taro Niue Genome Assembly and Annotation.</title>
        <authorList>
            <person name="Atibalentja N."/>
            <person name="Keating K."/>
            <person name="Fields C.J."/>
        </authorList>
    </citation>
    <scope>NUCLEOTIDE SEQUENCE</scope>
    <source>
        <strain evidence="2">Niue_2</strain>
        <tissue evidence="2">Leaf</tissue>
    </source>
</reference>
<organism evidence="2 3">
    <name type="scientific">Colocasia esculenta</name>
    <name type="common">Wild taro</name>
    <name type="synonym">Arum esculentum</name>
    <dbReference type="NCBI Taxonomy" id="4460"/>
    <lineage>
        <taxon>Eukaryota</taxon>
        <taxon>Viridiplantae</taxon>
        <taxon>Streptophyta</taxon>
        <taxon>Embryophyta</taxon>
        <taxon>Tracheophyta</taxon>
        <taxon>Spermatophyta</taxon>
        <taxon>Magnoliopsida</taxon>
        <taxon>Liliopsida</taxon>
        <taxon>Araceae</taxon>
        <taxon>Aroideae</taxon>
        <taxon>Colocasieae</taxon>
        <taxon>Colocasia</taxon>
    </lineage>
</organism>
<protein>
    <submittedName>
        <fullName evidence="2">Uncharacterized protein</fullName>
    </submittedName>
</protein>